<dbReference type="SUPFAM" id="SSF53448">
    <property type="entry name" value="Nucleotide-diphospho-sugar transferases"/>
    <property type="match status" value="1"/>
</dbReference>
<comment type="subcellular location">
    <subcellularLocation>
        <location evidence="1">Cell membrane</location>
    </subcellularLocation>
</comment>
<dbReference type="PANTHER" id="PTHR22913:SF12">
    <property type="entry name" value="MANNURONAN SYNTHASE"/>
    <property type="match status" value="1"/>
</dbReference>
<keyword evidence="8" id="KW-1185">Reference proteome</keyword>
<evidence type="ECO:0000256" key="5">
    <source>
        <dbReference type="ARBA" id="ARBA00023136"/>
    </source>
</evidence>
<dbReference type="Proteomes" id="UP000315677">
    <property type="component" value="Unassembled WGS sequence"/>
</dbReference>
<keyword evidence="6" id="KW-1133">Transmembrane helix</keyword>
<feature type="transmembrane region" description="Helical" evidence="6">
    <location>
        <begin position="348"/>
        <end position="366"/>
    </location>
</feature>
<dbReference type="InterPro" id="IPR029044">
    <property type="entry name" value="Nucleotide-diphossugar_trans"/>
</dbReference>
<evidence type="ECO:0000256" key="4">
    <source>
        <dbReference type="ARBA" id="ARBA00022679"/>
    </source>
</evidence>
<dbReference type="GO" id="GO:0030213">
    <property type="term" value="P:hyaluronan biosynthetic process"/>
    <property type="evidence" value="ECO:0007669"/>
    <property type="project" value="TreeGrafter"/>
</dbReference>
<evidence type="ECO:0000256" key="6">
    <source>
        <dbReference type="SAM" id="Phobius"/>
    </source>
</evidence>
<dbReference type="GO" id="GO:0085029">
    <property type="term" value="P:extracellular matrix assembly"/>
    <property type="evidence" value="ECO:0007669"/>
    <property type="project" value="TreeGrafter"/>
</dbReference>
<evidence type="ECO:0000256" key="1">
    <source>
        <dbReference type="ARBA" id="ARBA00004236"/>
    </source>
</evidence>
<comment type="caution">
    <text evidence="7">The sequence shown here is derived from an EMBL/GenBank/DDBJ whole genome shotgun (WGS) entry which is preliminary data.</text>
</comment>
<keyword evidence="4" id="KW-0808">Transferase</keyword>
<dbReference type="Pfam" id="PF13641">
    <property type="entry name" value="Glyco_tranf_2_3"/>
    <property type="match status" value="1"/>
</dbReference>
<keyword evidence="3" id="KW-0328">Glycosyltransferase</keyword>
<dbReference type="Gene3D" id="3.90.550.10">
    <property type="entry name" value="Spore Coat Polysaccharide Biosynthesis Protein SpsA, Chain A"/>
    <property type="match status" value="1"/>
</dbReference>
<dbReference type="EMBL" id="VFPA01000003">
    <property type="protein sequence ID" value="TQM10227.1"/>
    <property type="molecule type" value="Genomic_DNA"/>
</dbReference>
<dbReference type="OrthoDB" id="9763050at2"/>
<evidence type="ECO:0000313" key="8">
    <source>
        <dbReference type="Proteomes" id="UP000315677"/>
    </source>
</evidence>
<gene>
    <name evidence="7" type="ORF">FB558_6012</name>
</gene>
<keyword evidence="5 6" id="KW-0472">Membrane</keyword>
<feature type="transmembrane region" description="Helical" evidence="6">
    <location>
        <begin position="6"/>
        <end position="27"/>
    </location>
</feature>
<proteinExistence type="predicted"/>
<name>A0A543DLK3_9PSEU</name>
<feature type="transmembrane region" description="Helical" evidence="6">
    <location>
        <begin position="303"/>
        <end position="328"/>
    </location>
</feature>
<keyword evidence="6" id="KW-0812">Transmembrane</keyword>
<accession>A0A543DLK3</accession>
<keyword evidence="2" id="KW-1003">Cell membrane</keyword>
<sequence length="418" mass="47611">MNLPAYYYVLGTPIGVLGLIRWATWLIRRIPAVLYKPIVNNYRLPMSIVVPTYQEDPVIFAAAIESWLANDVEEVILVIDSSDKTCQDIARRYPVTVVITDVPGKRDALRKGWRAARTELVALVDSDTIWAPDVAAEVCKPFADPRIGGVGTRQSVYGTKGFLARITDMFLDHRYFDENASQSLLGQAVSCLSGRTAIYRRQLLLEIEAEFMQEEFWGVPCLSGDDKRLTTLVLEHGHLTYMQRTAVVWSTFPSKWRIFFKQRVRWARNTWRSDMRALSRPWVWRHPFLAYTMIDKGLSGFTVLLGPIFLVTALIAQEWMVAAILVAWWQISRAAKFLPHIVRRPSSFFFVLGYVVVSWIMALIKLRALMTIRQQKWGTRQVAVENGQIVRTEGAGGDGFEEDETVPLRMVTHAGRAA</sequence>
<protein>
    <submittedName>
        <fullName evidence="7">Hyaluronan synthase</fullName>
    </submittedName>
</protein>
<dbReference type="AlphaFoldDB" id="A0A543DLK3"/>
<dbReference type="GO" id="GO:0005886">
    <property type="term" value="C:plasma membrane"/>
    <property type="evidence" value="ECO:0007669"/>
    <property type="project" value="UniProtKB-SubCell"/>
</dbReference>
<dbReference type="RefSeq" id="WP_142058894.1">
    <property type="nucleotide sequence ID" value="NZ_VFPA01000003.1"/>
</dbReference>
<dbReference type="GO" id="GO:0050501">
    <property type="term" value="F:hyaluronan synthase activity"/>
    <property type="evidence" value="ECO:0007669"/>
    <property type="project" value="TreeGrafter"/>
</dbReference>
<evidence type="ECO:0000256" key="2">
    <source>
        <dbReference type="ARBA" id="ARBA00022475"/>
    </source>
</evidence>
<evidence type="ECO:0000256" key="3">
    <source>
        <dbReference type="ARBA" id="ARBA00022676"/>
    </source>
</evidence>
<evidence type="ECO:0000313" key="7">
    <source>
        <dbReference type="EMBL" id="TQM10227.1"/>
    </source>
</evidence>
<dbReference type="PANTHER" id="PTHR22913">
    <property type="entry name" value="HYALURONAN SYNTHASE"/>
    <property type="match status" value="1"/>
</dbReference>
<organism evidence="7 8">
    <name type="scientific">Pseudonocardia kunmingensis</name>
    <dbReference type="NCBI Taxonomy" id="630975"/>
    <lineage>
        <taxon>Bacteria</taxon>
        <taxon>Bacillati</taxon>
        <taxon>Actinomycetota</taxon>
        <taxon>Actinomycetes</taxon>
        <taxon>Pseudonocardiales</taxon>
        <taxon>Pseudonocardiaceae</taxon>
        <taxon>Pseudonocardia</taxon>
    </lineage>
</organism>
<reference evidence="7 8" key="1">
    <citation type="submission" date="2019-06" db="EMBL/GenBank/DDBJ databases">
        <title>Sequencing the genomes of 1000 actinobacteria strains.</title>
        <authorList>
            <person name="Klenk H.-P."/>
        </authorList>
    </citation>
    <scope>NUCLEOTIDE SEQUENCE [LARGE SCALE GENOMIC DNA]</scope>
    <source>
        <strain evidence="7 8">DSM 45301</strain>
    </source>
</reference>